<gene>
    <name evidence="1" type="primary">gb12031</name>
    <name evidence="1" type="ORF">PR202_gb12031</name>
</gene>
<reference evidence="1" key="1">
    <citation type="journal article" date="2018" name="DNA Res.">
        <title>Multiple hybrid de novo genome assembly of finger millet, an orphan allotetraploid crop.</title>
        <authorList>
            <person name="Hatakeyama M."/>
            <person name="Aluri S."/>
            <person name="Balachadran M.T."/>
            <person name="Sivarajan S.R."/>
            <person name="Patrignani A."/>
            <person name="Gruter S."/>
            <person name="Poveda L."/>
            <person name="Shimizu-Inatsugi R."/>
            <person name="Baeten J."/>
            <person name="Francoijs K.J."/>
            <person name="Nataraja K.N."/>
            <person name="Reddy Y.A.N."/>
            <person name="Phadnis S."/>
            <person name="Ravikumar R.L."/>
            <person name="Schlapbach R."/>
            <person name="Sreeman S.M."/>
            <person name="Shimizu K.K."/>
        </authorList>
    </citation>
    <scope>NUCLEOTIDE SEQUENCE</scope>
</reference>
<dbReference type="Proteomes" id="UP001054889">
    <property type="component" value="Unassembled WGS sequence"/>
</dbReference>
<comment type="caution">
    <text evidence="1">The sequence shown here is derived from an EMBL/GenBank/DDBJ whole genome shotgun (WGS) entry which is preliminary data.</text>
</comment>
<evidence type="ECO:0000313" key="1">
    <source>
        <dbReference type="EMBL" id="GJN24297.1"/>
    </source>
</evidence>
<sequence length="86" mass="8852">MGILFSSAAAARLPGMARSMAPGAKGSMAPAAKGSKPWWWCLPNFKPPSASPTDARLQRAAASLDRFRASPDRADASASSGACFPS</sequence>
<dbReference type="AlphaFoldDB" id="A0AAV5EPC1"/>
<protein>
    <recommendedName>
        <fullName evidence="3">Secreted protein</fullName>
    </recommendedName>
</protein>
<name>A0AAV5EPC1_ELECO</name>
<keyword evidence="2" id="KW-1185">Reference proteome</keyword>
<proteinExistence type="predicted"/>
<evidence type="ECO:0000313" key="2">
    <source>
        <dbReference type="Proteomes" id="UP001054889"/>
    </source>
</evidence>
<accession>A0AAV5EPC1</accession>
<evidence type="ECO:0008006" key="3">
    <source>
        <dbReference type="Google" id="ProtNLM"/>
    </source>
</evidence>
<organism evidence="1 2">
    <name type="scientific">Eleusine coracana subsp. coracana</name>
    <dbReference type="NCBI Taxonomy" id="191504"/>
    <lineage>
        <taxon>Eukaryota</taxon>
        <taxon>Viridiplantae</taxon>
        <taxon>Streptophyta</taxon>
        <taxon>Embryophyta</taxon>
        <taxon>Tracheophyta</taxon>
        <taxon>Spermatophyta</taxon>
        <taxon>Magnoliopsida</taxon>
        <taxon>Liliopsida</taxon>
        <taxon>Poales</taxon>
        <taxon>Poaceae</taxon>
        <taxon>PACMAD clade</taxon>
        <taxon>Chloridoideae</taxon>
        <taxon>Cynodonteae</taxon>
        <taxon>Eleusininae</taxon>
        <taxon>Eleusine</taxon>
    </lineage>
</organism>
<reference evidence="1" key="2">
    <citation type="submission" date="2021-12" db="EMBL/GenBank/DDBJ databases">
        <title>Resequencing data analysis of finger millet.</title>
        <authorList>
            <person name="Hatakeyama M."/>
            <person name="Aluri S."/>
            <person name="Balachadran M.T."/>
            <person name="Sivarajan S.R."/>
            <person name="Poveda L."/>
            <person name="Shimizu-Inatsugi R."/>
            <person name="Schlapbach R."/>
            <person name="Sreeman S.M."/>
            <person name="Shimizu K.K."/>
        </authorList>
    </citation>
    <scope>NUCLEOTIDE SEQUENCE</scope>
</reference>
<dbReference type="EMBL" id="BQKI01000077">
    <property type="protein sequence ID" value="GJN24297.1"/>
    <property type="molecule type" value="Genomic_DNA"/>
</dbReference>